<dbReference type="AlphaFoldDB" id="A0A1B7NNP3"/>
<reference evidence="7 8" key="1">
    <citation type="submission" date="2015-07" db="EMBL/GenBank/DDBJ databases">
        <title>Emmonsia species relationships and genome sequence.</title>
        <authorList>
            <person name="Cuomo C.A."/>
            <person name="Schwartz I.S."/>
            <person name="Kenyon C."/>
            <person name="de Hoog G.S."/>
            <person name="Govender N.P."/>
            <person name="Botha A."/>
            <person name="Moreno L."/>
            <person name="de Vries M."/>
            <person name="Munoz J.F."/>
            <person name="Stielow J.B."/>
        </authorList>
    </citation>
    <scope>NUCLEOTIDE SEQUENCE [LARGE SCALE GENOMIC DNA]</scope>
    <source>
        <strain evidence="7 8">CBS 136260</strain>
    </source>
</reference>
<name>A0A1B7NNP3_9EURO</name>
<feature type="compositionally biased region" description="Polar residues" evidence="5">
    <location>
        <begin position="41"/>
        <end position="54"/>
    </location>
</feature>
<feature type="region of interest" description="Disordered" evidence="5">
    <location>
        <begin position="978"/>
        <end position="1028"/>
    </location>
</feature>
<feature type="region of interest" description="Disordered" evidence="5">
    <location>
        <begin position="609"/>
        <end position="637"/>
    </location>
</feature>
<feature type="region of interest" description="Disordered" evidence="5">
    <location>
        <begin position="1"/>
        <end position="23"/>
    </location>
</feature>
<dbReference type="InterPro" id="IPR004181">
    <property type="entry name" value="Znf_MIZ"/>
</dbReference>
<evidence type="ECO:0000313" key="8">
    <source>
        <dbReference type="Proteomes" id="UP000091918"/>
    </source>
</evidence>
<evidence type="ECO:0000256" key="4">
    <source>
        <dbReference type="PROSITE-ProRule" id="PRU00452"/>
    </source>
</evidence>
<protein>
    <recommendedName>
        <fullName evidence="6">SP-RING-type domain-containing protein</fullName>
    </recommendedName>
</protein>
<feature type="region of interest" description="Disordered" evidence="5">
    <location>
        <begin position="503"/>
        <end position="580"/>
    </location>
</feature>
<dbReference type="GO" id="GO:0061665">
    <property type="term" value="F:SUMO ligase activity"/>
    <property type="evidence" value="ECO:0007669"/>
    <property type="project" value="TreeGrafter"/>
</dbReference>
<dbReference type="GO" id="GO:0008270">
    <property type="term" value="F:zinc ion binding"/>
    <property type="evidence" value="ECO:0007669"/>
    <property type="project" value="UniProtKB-KW"/>
</dbReference>
<feature type="region of interest" description="Disordered" evidence="5">
    <location>
        <begin position="235"/>
        <end position="255"/>
    </location>
</feature>
<evidence type="ECO:0000256" key="1">
    <source>
        <dbReference type="ARBA" id="ARBA00022723"/>
    </source>
</evidence>
<feature type="compositionally biased region" description="Polar residues" evidence="5">
    <location>
        <begin position="553"/>
        <end position="562"/>
    </location>
</feature>
<organism evidence="7 8">
    <name type="scientific">Emergomyces africanus</name>
    <dbReference type="NCBI Taxonomy" id="1955775"/>
    <lineage>
        <taxon>Eukaryota</taxon>
        <taxon>Fungi</taxon>
        <taxon>Dikarya</taxon>
        <taxon>Ascomycota</taxon>
        <taxon>Pezizomycotina</taxon>
        <taxon>Eurotiomycetes</taxon>
        <taxon>Eurotiomycetidae</taxon>
        <taxon>Onygenales</taxon>
        <taxon>Ajellomycetaceae</taxon>
        <taxon>Emergomyces</taxon>
    </lineage>
</organism>
<dbReference type="Gene3D" id="3.30.40.10">
    <property type="entry name" value="Zinc/RING finger domain, C3HC4 (zinc finger)"/>
    <property type="match status" value="1"/>
</dbReference>
<evidence type="ECO:0000313" key="7">
    <source>
        <dbReference type="EMBL" id="OAX78431.1"/>
    </source>
</evidence>
<accession>A0A1B7NNP3</accession>
<dbReference type="STRING" id="1658172.A0A1B7NNP3"/>
<feature type="compositionally biased region" description="Polar residues" evidence="5">
    <location>
        <begin position="95"/>
        <end position="116"/>
    </location>
</feature>
<dbReference type="PANTHER" id="PTHR10782:SF4">
    <property type="entry name" value="TONALLI, ISOFORM E"/>
    <property type="match status" value="1"/>
</dbReference>
<dbReference type="PANTHER" id="PTHR10782">
    <property type="entry name" value="ZINC FINGER MIZ DOMAIN-CONTAINING PROTEIN"/>
    <property type="match status" value="1"/>
</dbReference>
<dbReference type="GO" id="GO:0016925">
    <property type="term" value="P:protein sumoylation"/>
    <property type="evidence" value="ECO:0007669"/>
    <property type="project" value="TreeGrafter"/>
</dbReference>
<proteinExistence type="predicted"/>
<dbReference type="EMBL" id="LGUA01001526">
    <property type="protein sequence ID" value="OAX78431.1"/>
    <property type="molecule type" value="Genomic_DNA"/>
</dbReference>
<dbReference type="InterPro" id="IPR013083">
    <property type="entry name" value="Znf_RING/FYVE/PHD"/>
</dbReference>
<feature type="region of interest" description="Disordered" evidence="5">
    <location>
        <begin position="37"/>
        <end position="190"/>
    </location>
</feature>
<dbReference type="Proteomes" id="UP000091918">
    <property type="component" value="Unassembled WGS sequence"/>
</dbReference>
<evidence type="ECO:0000259" key="6">
    <source>
        <dbReference type="PROSITE" id="PS51044"/>
    </source>
</evidence>
<keyword evidence="1" id="KW-0479">Metal-binding</keyword>
<evidence type="ECO:0000256" key="3">
    <source>
        <dbReference type="ARBA" id="ARBA00022833"/>
    </source>
</evidence>
<dbReference type="OrthoDB" id="27975at2759"/>
<feature type="compositionally biased region" description="Polar residues" evidence="5">
    <location>
        <begin position="236"/>
        <end position="250"/>
    </location>
</feature>
<gene>
    <name evidence="7" type="ORF">ACJ72_07262</name>
</gene>
<feature type="compositionally biased region" description="Pro residues" evidence="5">
    <location>
        <begin position="126"/>
        <end position="135"/>
    </location>
</feature>
<feature type="compositionally biased region" description="Pro residues" evidence="5">
    <location>
        <begin position="627"/>
        <end position="637"/>
    </location>
</feature>
<comment type="caution">
    <text evidence="7">The sequence shown here is derived from an EMBL/GenBank/DDBJ whole genome shotgun (WGS) entry which is preliminary data.</text>
</comment>
<feature type="compositionally biased region" description="Pro residues" evidence="5">
    <location>
        <begin position="57"/>
        <end position="69"/>
    </location>
</feature>
<evidence type="ECO:0000256" key="5">
    <source>
        <dbReference type="SAM" id="MobiDB-lite"/>
    </source>
</evidence>
<dbReference type="GO" id="GO:0000785">
    <property type="term" value="C:chromatin"/>
    <property type="evidence" value="ECO:0007669"/>
    <property type="project" value="TreeGrafter"/>
</dbReference>
<keyword evidence="3" id="KW-0862">Zinc</keyword>
<dbReference type="PROSITE" id="PS51044">
    <property type="entry name" value="ZF_SP_RING"/>
    <property type="match status" value="1"/>
</dbReference>
<feature type="domain" description="SP-RING-type" evidence="6">
    <location>
        <begin position="870"/>
        <end position="961"/>
    </location>
</feature>
<sequence>MRPPQHPQIRRRSTDDRTSEYELTSLNSTLNKFVGGRQKSWMMNPNSSPQTTVTPLAKPPIPAPAPEPKSPISIQPGDSENCKENPSTLEKGREGTSNSTQDQDGSIASGSKQPSVSPAPLGSPVQPGPASPPASPQVLNLQVAQKSMDAPTVDRQTTVLPSPDPSHDCATRASSDVGPSDSSIPGAVPLPQHQPACPRPLWHKAFVAAHIPNCQYCKGFTNLDGHRDKRARIDSATLQPHRPQNTAPANTQPPPSMMDNDNLMLLPAEPFSLTRFASLLNQVSAIPGSYEASRVSLLRNACLEDDLFYAVLHQVYCLSTVSRSSLDPSTFGARQMAGLDIISCLVVKNEHLSIPFVQACAKFPAHFGDLLRHCVAYRNVLKDVTGFLENLADRWVPFETSIATRNYPPLIDELVAILGLPSPILQHIIFVACCRCFLGGRNEALIQTYTSIFRKNQDFYRQRLSRMHSADAVPLAQMQIENEFLLKQYRQIWQQHLIHGGIDNQQRQQNRGTNIPVTNTNRPQVQTHGSSPPLPQQATIPRAYHQVRPSYPPVTQNTTQNRPRGLAPAIRSHTPANAAASRRPLMTQLHPNPNLPISPQFAPPSNNVNTHSRHGTLLHPSVQQPQPNRPTAPPFYPKPNNLLLPPLGFVPMGIVNPNPLIVGLHQAYLKEKVMILNNNENCSSPLQLFKYLQGFAIPPSSIRMHKPTLKWQFTVPPGEFQKFPVRLNASKPGSSAWGVSDGRRTYQLRCIKMDSAPPKLTEHQWAVSETTWPTAIYTHVNGTEHFIRRKIHHGRDLPLHVTSSLKEGLNEVSLTILWSPAEQKSESLYAMAIEIIEYAAPSRVRSSIQHLPSSVTQEIITKRLTGFNLNDDEIAIVDEHITINLVDPFMARIFVTPSRSKFCSHLECFDLETFLTTRLSSPVKKLGVAEGWKCPICNKDARPQSLIIDDFLVAVRCKLEEDKQLDVKAILVSPDGSWKPKTDGDINRSSVPHLLKRKRETSEHDRSTSPMNCDRPKQSSAPEVIELD</sequence>
<evidence type="ECO:0000256" key="2">
    <source>
        <dbReference type="ARBA" id="ARBA00022771"/>
    </source>
</evidence>
<keyword evidence="8" id="KW-1185">Reference proteome</keyword>
<dbReference type="Pfam" id="PF02891">
    <property type="entry name" value="zf-MIZ"/>
    <property type="match status" value="1"/>
</dbReference>
<feature type="compositionally biased region" description="Polar residues" evidence="5">
    <location>
        <begin position="503"/>
        <end position="530"/>
    </location>
</feature>
<keyword evidence="2 4" id="KW-0863">Zinc-finger</keyword>